<proteinExistence type="inferred from homology"/>
<evidence type="ECO:0000256" key="3">
    <source>
        <dbReference type="ARBA" id="ARBA00022692"/>
    </source>
</evidence>
<accession>A0ABD6BLS4</accession>
<sequence>MRIRTTLSLAGRAVGAAVIGLGTLVVVGLVTAMLGGLAVGGLIFGVVDLVVDPGIKAIIVIQLLGVAVVLRVWIVGVREAVGQGRARLLRETVPIDLAPVDTERVTSTTARLAAQFDLPVPQVRHHHATTPIACTTERDGEAVLVVSSGLLGALPDAELEAVLAHELAHVANGDQRLMTWALVPLIAAEEFHDEIDDEDDDPRDIPWVVLGRLLVGSSTLGVGLFSRGREFAADRAAVAATGEPAALAAALERLDSAAAERPPEDLRAHARSVDAMSVLPTLDPDRDGGGGLFATHPATERRLERLQRLAAD</sequence>
<feature type="transmembrane region" description="Helical" evidence="11">
    <location>
        <begin position="57"/>
        <end position="77"/>
    </location>
</feature>
<evidence type="ECO:0000259" key="12">
    <source>
        <dbReference type="Pfam" id="PF01435"/>
    </source>
</evidence>
<name>A0ABD6BLS4_9EURY</name>
<evidence type="ECO:0000256" key="9">
    <source>
        <dbReference type="ARBA" id="ARBA00023136"/>
    </source>
</evidence>
<keyword evidence="3 11" id="KW-0812">Transmembrane</keyword>
<dbReference type="GO" id="GO:0008237">
    <property type="term" value="F:metallopeptidase activity"/>
    <property type="evidence" value="ECO:0007669"/>
    <property type="project" value="UniProtKB-KW"/>
</dbReference>
<evidence type="ECO:0000313" key="14">
    <source>
        <dbReference type="Proteomes" id="UP001597076"/>
    </source>
</evidence>
<evidence type="ECO:0000256" key="7">
    <source>
        <dbReference type="ARBA" id="ARBA00022989"/>
    </source>
</evidence>
<comment type="similarity">
    <text evidence="10">Belongs to the peptidase M48 family.</text>
</comment>
<keyword evidence="9 11" id="KW-0472">Membrane</keyword>
<dbReference type="AlphaFoldDB" id="A0ABD6BLS4"/>
<evidence type="ECO:0000256" key="11">
    <source>
        <dbReference type="SAM" id="Phobius"/>
    </source>
</evidence>
<evidence type="ECO:0000256" key="6">
    <source>
        <dbReference type="ARBA" id="ARBA00022833"/>
    </source>
</evidence>
<dbReference type="Pfam" id="PF01435">
    <property type="entry name" value="Peptidase_M48"/>
    <property type="match status" value="1"/>
</dbReference>
<evidence type="ECO:0000256" key="4">
    <source>
        <dbReference type="ARBA" id="ARBA00022723"/>
    </source>
</evidence>
<evidence type="ECO:0000256" key="2">
    <source>
        <dbReference type="ARBA" id="ARBA00022670"/>
    </source>
</evidence>
<organism evidence="13 14">
    <name type="scientific">Haloarchaeobius amylolyticus</name>
    <dbReference type="NCBI Taxonomy" id="1198296"/>
    <lineage>
        <taxon>Archaea</taxon>
        <taxon>Methanobacteriati</taxon>
        <taxon>Methanobacteriota</taxon>
        <taxon>Stenosarchaea group</taxon>
        <taxon>Halobacteria</taxon>
        <taxon>Halobacteriales</taxon>
        <taxon>Halorubellaceae</taxon>
        <taxon>Haloarchaeobius</taxon>
    </lineage>
</organism>
<comment type="caution">
    <text evidence="13">The sequence shown here is derived from an EMBL/GenBank/DDBJ whole genome shotgun (WGS) entry which is preliminary data.</text>
</comment>
<dbReference type="PANTHER" id="PTHR43221">
    <property type="entry name" value="PROTEASE HTPX"/>
    <property type="match status" value="1"/>
</dbReference>
<keyword evidence="8 10" id="KW-0482">Metalloprotease</keyword>
<keyword evidence="7 11" id="KW-1133">Transmembrane helix</keyword>
<dbReference type="GO" id="GO:0046872">
    <property type="term" value="F:metal ion binding"/>
    <property type="evidence" value="ECO:0007669"/>
    <property type="project" value="UniProtKB-KW"/>
</dbReference>
<feature type="domain" description="Peptidase M48" evidence="12">
    <location>
        <begin position="101"/>
        <end position="308"/>
    </location>
</feature>
<evidence type="ECO:0000313" key="13">
    <source>
        <dbReference type="EMBL" id="MFD1565680.1"/>
    </source>
</evidence>
<keyword evidence="6 10" id="KW-0862">Zinc</keyword>
<keyword evidence="5 10" id="KW-0378">Hydrolase</keyword>
<dbReference type="Gene3D" id="3.30.2010.10">
    <property type="entry name" value="Metalloproteases ('zincins'), catalytic domain"/>
    <property type="match status" value="1"/>
</dbReference>
<dbReference type="InterPro" id="IPR001915">
    <property type="entry name" value="Peptidase_M48"/>
</dbReference>
<evidence type="ECO:0000256" key="1">
    <source>
        <dbReference type="ARBA" id="ARBA00022475"/>
    </source>
</evidence>
<gene>
    <name evidence="13" type="ORF">ACFR99_19325</name>
</gene>
<keyword evidence="1" id="KW-1003">Cell membrane</keyword>
<reference evidence="13 14" key="1">
    <citation type="journal article" date="2019" name="Int. J. Syst. Evol. Microbiol.">
        <title>The Global Catalogue of Microorganisms (GCM) 10K type strain sequencing project: providing services to taxonomists for standard genome sequencing and annotation.</title>
        <authorList>
            <consortium name="The Broad Institute Genomics Platform"/>
            <consortium name="The Broad Institute Genome Sequencing Center for Infectious Disease"/>
            <person name="Wu L."/>
            <person name="Ma J."/>
        </authorList>
    </citation>
    <scope>NUCLEOTIDE SEQUENCE [LARGE SCALE GENOMIC DNA]</scope>
    <source>
        <strain evidence="13 14">CGMCC 1.12230</strain>
    </source>
</reference>
<evidence type="ECO:0000256" key="8">
    <source>
        <dbReference type="ARBA" id="ARBA00023049"/>
    </source>
</evidence>
<protein>
    <submittedName>
        <fullName evidence="13">M48 family metallopeptidase</fullName>
        <ecNumber evidence="13">3.4.24.-</ecNumber>
    </submittedName>
</protein>
<dbReference type="RefSeq" id="WP_390291034.1">
    <property type="nucleotide sequence ID" value="NZ_JBHUDI010000011.1"/>
</dbReference>
<feature type="transmembrane region" description="Helical" evidence="11">
    <location>
        <begin position="12"/>
        <end position="45"/>
    </location>
</feature>
<dbReference type="InterPro" id="IPR050083">
    <property type="entry name" value="HtpX_protease"/>
</dbReference>
<keyword evidence="4" id="KW-0479">Metal-binding</keyword>
<dbReference type="Proteomes" id="UP001597076">
    <property type="component" value="Unassembled WGS sequence"/>
</dbReference>
<keyword evidence="2 10" id="KW-0645">Protease</keyword>
<evidence type="ECO:0000256" key="10">
    <source>
        <dbReference type="RuleBase" id="RU003983"/>
    </source>
</evidence>
<evidence type="ECO:0000256" key="5">
    <source>
        <dbReference type="ARBA" id="ARBA00022801"/>
    </source>
</evidence>
<dbReference type="GO" id="GO:0006508">
    <property type="term" value="P:proteolysis"/>
    <property type="evidence" value="ECO:0007669"/>
    <property type="project" value="UniProtKB-KW"/>
</dbReference>
<comment type="cofactor">
    <cofactor evidence="10">
        <name>Zn(2+)</name>
        <dbReference type="ChEBI" id="CHEBI:29105"/>
    </cofactor>
    <text evidence="10">Binds 1 zinc ion per subunit.</text>
</comment>
<dbReference type="EMBL" id="JBHUDI010000011">
    <property type="protein sequence ID" value="MFD1565680.1"/>
    <property type="molecule type" value="Genomic_DNA"/>
</dbReference>
<dbReference type="PANTHER" id="PTHR43221:SF2">
    <property type="entry name" value="PROTEASE HTPX HOMOLOG"/>
    <property type="match status" value="1"/>
</dbReference>
<keyword evidence="14" id="KW-1185">Reference proteome</keyword>
<dbReference type="EC" id="3.4.24.-" evidence="13"/>